<reference evidence="2" key="1">
    <citation type="journal article" date="2021" name="PeerJ">
        <title>Extensive microbial diversity within the chicken gut microbiome revealed by metagenomics and culture.</title>
        <authorList>
            <person name="Gilroy R."/>
            <person name="Ravi A."/>
            <person name="Getino M."/>
            <person name="Pursley I."/>
            <person name="Horton D.L."/>
            <person name="Alikhan N.F."/>
            <person name="Baker D."/>
            <person name="Gharbi K."/>
            <person name="Hall N."/>
            <person name="Watson M."/>
            <person name="Adriaenssens E.M."/>
            <person name="Foster-Nyarko E."/>
            <person name="Jarju S."/>
            <person name="Secka A."/>
            <person name="Antonio M."/>
            <person name="Oren A."/>
            <person name="Chaudhuri R.R."/>
            <person name="La Ragione R."/>
            <person name="Hildebrand F."/>
            <person name="Pallen M.J."/>
        </authorList>
    </citation>
    <scope>NUCLEOTIDE SEQUENCE</scope>
    <source>
        <strain evidence="2">CHK185-5351</strain>
    </source>
</reference>
<dbReference type="InterPro" id="IPR012338">
    <property type="entry name" value="Beta-lactam/transpept-like"/>
</dbReference>
<organism evidence="2 3">
    <name type="scientific">Candidatus Fusicatenibacter intestinigallinarum</name>
    <dbReference type="NCBI Taxonomy" id="2838598"/>
    <lineage>
        <taxon>Bacteria</taxon>
        <taxon>Bacillati</taxon>
        <taxon>Bacillota</taxon>
        <taxon>Clostridia</taxon>
        <taxon>Lachnospirales</taxon>
        <taxon>Lachnospiraceae</taxon>
        <taxon>Fusicatenibacter</taxon>
    </lineage>
</organism>
<dbReference type="InterPro" id="IPR001466">
    <property type="entry name" value="Beta-lactam-related"/>
</dbReference>
<sequence length="307" mass="35015">MRAEKLFQDFVAYVNEHQLFVEGIAAADESRVLLEHHFVPDHARNIYSHTKSYMATAVGMALAEGRLTLEDRLADYFPEYVPEDPDPRLLQITLRDLLTMSSGFGHAYLMGEDRRKGVGFPDYLTYMMHLPMEQTPGTAFEYSTADSILAGRMVEKAVGENLAAYLYPRLFRKLEQGWPQWENDPMGHPIGGGGMYMRLTDMMKLGQLYLADGKWKGERLLDSRWVREATGRQIGTPQTDPEDIWRCGYGYQFWLSPYPDAYRADGAFGQITTVFPKEGLVVAVQCPEWGDFAKVRLALHTVFFSQL</sequence>
<dbReference type="EMBL" id="DWWU01000003">
    <property type="protein sequence ID" value="HJC14278.1"/>
    <property type="molecule type" value="Genomic_DNA"/>
</dbReference>
<dbReference type="PANTHER" id="PTHR43283">
    <property type="entry name" value="BETA-LACTAMASE-RELATED"/>
    <property type="match status" value="1"/>
</dbReference>
<name>A0A9D2SMG3_9FIRM</name>
<accession>A0A9D2SMG3</accession>
<comment type="caution">
    <text evidence="2">The sequence shown here is derived from an EMBL/GenBank/DDBJ whole genome shotgun (WGS) entry which is preliminary data.</text>
</comment>
<proteinExistence type="predicted"/>
<dbReference type="AlphaFoldDB" id="A0A9D2SMG3"/>
<protein>
    <submittedName>
        <fullName evidence="2">Beta-lactamase family protein</fullName>
    </submittedName>
</protein>
<feature type="domain" description="Beta-lactamase-related" evidence="1">
    <location>
        <begin position="40"/>
        <end position="284"/>
    </location>
</feature>
<dbReference type="Pfam" id="PF00144">
    <property type="entry name" value="Beta-lactamase"/>
    <property type="match status" value="1"/>
</dbReference>
<dbReference type="InterPro" id="IPR050789">
    <property type="entry name" value="Diverse_Enzym_Activities"/>
</dbReference>
<dbReference type="Proteomes" id="UP000823849">
    <property type="component" value="Unassembled WGS sequence"/>
</dbReference>
<evidence type="ECO:0000313" key="3">
    <source>
        <dbReference type="Proteomes" id="UP000823849"/>
    </source>
</evidence>
<dbReference type="PANTHER" id="PTHR43283:SF7">
    <property type="entry name" value="BETA-LACTAMASE-RELATED DOMAIN-CONTAINING PROTEIN"/>
    <property type="match status" value="1"/>
</dbReference>
<reference evidence="2" key="2">
    <citation type="submission" date="2021-04" db="EMBL/GenBank/DDBJ databases">
        <authorList>
            <person name="Gilroy R."/>
        </authorList>
    </citation>
    <scope>NUCLEOTIDE SEQUENCE</scope>
    <source>
        <strain evidence="2">CHK185-5351</strain>
    </source>
</reference>
<gene>
    <name evidence="2" type="ORF">H9705_00415</name>
</gene>
<dbReference type="SUPFAM" id="SSF56601">
    <property type="entry name" value="beta-lactamase/transpeptidase-like"/>
    <property type="match status" value="1"/>
</dbReference>
<evidence type="ECO:0000259" key="1">
    <source>
        <dbReference type="Pfam" id="PF00144"/>
    </source>
</evidence>
<dbReference type="Gene3D" id="3.40.710.10">
    <property type="entry name" value="DD-peptidase/beta-lactamase superfamily"/>
    <property type="match status" value="1"/>
</dbReference>
<evidence type="ECO:0000313" key="2">
    <source>
        <dbReference type="EMBL" id="HJC14278.1"/>
    </source>
</evidence>